<gene>
    <name evidence="1" type="ORF">M422DRAFT_32123</name>
</gene>
<dbReference type="PANTHER" id="PTHR36057:SF1">
    <property type="entry name" value="LIPOPROTEIN LIPID ATTACHMENT SITE-LIKE PROTEIN, PUTATIVE (DUF1223)-RELATED"/>
    <property type="match status" value="1"/>
</dbReference>
<dbReference type="OrthoDB" id="938668at2759"/>
<dbReference type="AlphaFoldDB" id="A0A0C9VQS4"/>
<name>A0A0C9VQS4_SPHS4</name>
<dbReference type="PANTHER" id="PTHR36057">
    <property type="match status" value="1"/>
</dbReference>
<accession>A0A0C9VQS4</accession>
<evidence type="ECO:0000313" key="2">
    <source>
        <dbReference type="Proteomes" id="UP000054279"/>
    </source>
</evidence>
<evidence type="ECO:0000313" key="1">
    <source>
        <dbReference type="EMBL" id="KIJ40625.1"/>
    </source>
</evidence>
<proteinExistence type="predicted"/>
<organism evidence="1 2">
    <name type="scientific">Sphaerobolus stellatus (strain SS14)</name>
    <dbReference type="NCBI Taxonomy" id="990650"/>
    <lineage>
        <taxon>Eukaryota</taxon>
        <taxon>Fungi</taxon>
        <taxon>Dikarya</taxon>
        <taxon>Basidiomycota</taxon>
        <taxon>Agaricomycotina</taxon>
        <taxon>Agaricomycetes</taxon>
        <taxon>Phallomycetidae</taxon>
        <taxon>Geastrales</taxon>
        <taxon>Sphaerobolaceae</taxon>
        <taxon>Sphaerobolus</taxon>
    </lineage>
</organism>
<keyword evidence="2" id="KW-1185">Reference proteome</keyword>
<sequence length="265" mass="28543">MLTSTIKDLLHLRSRNKMGTDDVCVPKNADIVPSMAMDTTMNDKASSMASTMQSSTSPTVIELFQSQGCSSCPPANDNVIALADDQDKLVLTYEVTYWDYLGWPDTFANKAWDQRQRDYAAAVKTKRVYTPQVIVNGVSAGVGSRKSDLQSLIRSGEAAPLASSASIDVSESRNQITVTGPSNTRGIVQLVLYDPRNQNVAIPRGENTGRNLPYHNIMTDLIVLGSWDGGKMQFPLPEIKLGKGLKAAIVVQGGQGGPIIAAAKI</sequence>
<dbReference type="SUPFAM" id="SSF52833">
    <property type="entry name" value="Thioredoxin-like"/>
    <property type="match status" value="1"/>
</dbReference>
<dbReference type="HOGENOM" id="CLU_065609_0_0_1"/>
<reference evidence="1 2" key="1">
    <citation type="submission" date="2014-06" db="EMBL/GenBank/DDBJ databases">
        <title>Evolutionary Origins and Diversification of the Mycorrhizal Mutualists.</title>
        <authorList>
            <consortium name="DOE Joint Genome Institute"/>
            <consortium name="Mycorrhizal Genomics Consortium"/>
            <person name="Kohler A."/>
            <person name="Kuo A."/>
            <person name="Nagy L.G."/>
            <person name="Floudas D."/>
            <person name="Copeland A."/>
            <person name="Barry K.W."/>
            <person name="Cichocki N."/>
            <person name="Veneault-Fourrey C."/>
            <person name="LaButti K."/>
            <person name="Lindquist E.A."/>
            <person name="Lipzen A."/>
            <person name="Lundell T."/>
            <person name="Morin E."/>
            <person name="Murat C."/>
            <person name="Riley R."/>
            <person name="Ohm R."/>
            <person name="Sun H."/>
            <person name="Tunlid A."/>
            <person name="Henrissat B."/>
            <person name="Grigoriev I.V."/>
            <person name="Hibbett D.S."/>
            <person name="Martin F."/>
        </authorList>
    </citation>
    <scope>NUCLEOTIDE SEQUENCE [LARGE SCALE GENOMIC DNA]</scope>
    <source>
        <strain evidence="1 2">SS14</strain>
    </source>
</reference>
<dbReference type="Pfam" id="PF06764">
    <property type="entry name" value="DUF1223"/>
    <property type="match status" value="1"/>
</dbReference>
<dbReference type="EMBL" id="KN837142">
    <property type="protein sequence ID" value="KIJ40625.1"/>
    <property type="molecule type" value="Genomic_DNA"/>
</dbReference>
<dbReference type="InterPro" id="IPR010634">
    <property type="entry name" value="DUF1223"/>
</dbReference>
<protein>
    <recommendedName>
        <fullName evidence="3">DUF1223 domain-containing protein</fullName>
    </recommendedName>
</protein>
<dbReference type="Proteomes" id="UP000054279">
    <property type="component" value="Unassembled WGS sequence"/>
</dbReference>
<evidence type="ECO:0008006" key="3">
    <source>
        <dbReference type="Google" id="ProtNLM"/>
    </source>
</evidence>
<dbReference type="InterPro" id="IPR036249">
    <property type="entry name" value="Thioredoxin-like_sf"/>
</dbReference>